<dbReference type="PANTHER" id="PTHR12677:SF59">
    <property type="entry name" value="GOLGI APPARATUS MEMBRANE PROTEIN TVP38-RELATED"/>
    <property type="match status" value="1"/>
</dbReference>
<evidence type="ECO:0000256" key="3">
    <source>
        <dbReference type="ARBA" id="ARBA00022692"/>
    </source>
</evidence>
<proteinExistence type="inferred from homology"/>
<dbReference type="PANTHER" id="PTHR12677">
    <property type="entry name" value="GOLGI APPARATUS MEMBRANE PROTEIN TVP38-RELATED"/>
    <property type="match status" value="1"/>
</dbReference>
<evidence type="ECO:0000313" key="8">
    <source>
        <dbReference type="EMBL" id="SDN31756.1"/>
    </source>
</evidence>
<dbReference type="GO" id="GO:0005886">
    <property type="term" value="C:plasma membrane"/>
    <property type="evidence" value="ECO:0007669"/>
    <property type="project" value="UniProtKB-SubCell"/>
</dbReference>
<keyword evidence="9" id="KW-1185">Reference proteome</keyword>
<feature type="transmembrane region" description="Helical" evidence="6">
    <location>
        <begin position="192"/>
        <end position="213"/>
    </location>
</feature>
<evidence type="ECO:0000259" key="7">
    <source>
        <dbReference type="Pfam" id="PF09335"/>
    </source>
</evidence>
<keyword evidence="5 6" id="KW-0472">Membrane</keyword>
<dbReference type="AlphaFoldDB" id="A0A1H0AG62"/>
<dbReference type="STRING" id="745820.SAMN04488053_101449"/>
<evidence type="ECO:0000256" key="5">
    <source>
        <dbReference type="ARBA" id="ARBA00023136"/>
    </source>
</evidence>
<feature type="transmembrane region" description="Helical" evidence="6">
    <location>
        <begin position="163"/>
        <end position="186"/>
    </location>
</feature>
<evidence type="ECO:0000256" key="6">
    <source>
        <dbReference type="RuleBase" id="RU366058"/>
    </source>
</evidence>
<dbReference type="Pfam" id="PF09335">
    <property type="entry name" value="VTT_dom"/>
    <property type="match status" value="1"/>
</dbReference>
<dbReference type="InterPro" id="IPR032816">
    <property type="entry name" value="VTT_dom"/>
</dbReference>
<feature type="domain" description="VTT" evidence="7">
    <location>
        <begin position="65"/>
        <end position="180"/>
    </location>
</feature>
<dbReference type="Proteomes" id="UP000198778">
    <property type="component" value="Unassembled WGS sequence"/>
</dbReference>
<keyword evidence="2 6" id="KW-1003">Cell membrane</keyword>
<organism evidence="8 9">
    <name type="scientific">Alkalicoccus daliensis</name>
    <dbReference type="NCBI Taxonomy" id="745820"/>
    <lineage>
        <taxon>Bacteria</taxon>
        <taxon>Bacillati</taxon>
        <taxon>Bacillota</taxon>
        <taxon>Bacilli</taxon>
        <taxon>Bacillales</taxon>
        <taxon>Bacillaceae</taxon>
        <taxon>Alkalicoccus</taxon>
    </lineage>
</organism>
<keyword evidence="3 6" id="KW-0812">Transmembrane</keyword>
<evidence type="ECO:0000256" key="1">
    <source>
        <dbReference type="ARBA" id="ARBA00004651"/>
    </source>
</evidence>
<protein>
    <recommendedName>
        <fullName evidence="6">TVP38/TMEM64 family membrane protein</fullName>
    </recommendedName>
</protein>
<gene>
    <name evidence="8" type="ORF">SAMN04488053_101449</name>
</gene>
<dbReference type="InterPro" id="IPR015414">
    <property type="entry name" value="TMEM64"/>
</dbReference>
<dbReference type="EMBL" id="FNIL01000001">
    <property type="protein sequence ID" value="SDN31756.1"/>
    <property type="molecule type" value="Genomic_DNA"/>
</dbReference>
<comment type="caution">
    <text evidence="6">Lacks conserved residue(s) required for the propagation of feature annotation.</text>
</comment>
<name>A0A1H0AG62_9BACI</name>
<reference evidence="9" key="1">
    <citation type="submission" date="2016-10" db="EMBL/GenBank/DDBJ databases">
        <authorList>
            <person name="Varghese N."/>
            <person name="Submissions S."/>
        </authorList>
    </citation>
    <scope>NUCLEOTIDE SEQUENCE [LARGE SCALE GENOMIC DNA]</scope>
    <source>
        <strain evidence="9">CGMCC 1.10369</strain>
    </source>
</reference>
<feature type="transmembrane region" description="Helical" evidence="6">
    <location>
        <begin position="44"/>
        <end position="72"/>
    </location>
</feature>
<sequence>MKKWFTTILAAALIILIVFQWELIEELRSENLTYFTEELIPEYGIWLLLLTIPLLIAQNIFTVFPVIVIIIIHMLAFNFAQAFLLSFIGVMAGSTLCFLLARSWSENKVKQFWNRQGTRWVRLASLIDKHALPVMVVLRSIPIMPSNVISVAAAVTPMNFKTYFFATVLGNISMVWVLSLLSFPIWNTQEQSFFFFLLLYFLFLLIVVLGFFLKGKLYPEEEA</sequence>
<feature type="transmembrane region" description="Helical" evidence="6">
    <location>
        <begin position="79"/>
        <end position="101"/>
    </location>
</feature>
<comment type="similarity">
    <text evidence="6">Belongs to the TVP38/TMEM64 family.</text>
</comment>
<dbReference type="RefSeq" id="WP_090840155.1">
    <property type="nucleotide sequence ID" value="NZ_FNIL01000001.1"/>
</dbReference>
<keyword evidence="4 6" id="KW-1133">Transmembrane helix</keyword>
<dbReference type="OrthoDB" id="2381682at2"/>
<comment type="subcellular location">
    <subcellularLocation>
        <location evidence="1 6">Cell membrane</location>
        <topology evidence="1 6">Multi-pass membrane protein</topology>
    </subcellularLocation>
</comment>
<evidence type="ECO:0000256" key="2">
    <source>
        <dbReference type="ARBA" id="ARBA00022475"/>
    </source>
</evidence>
<accession>A0A1H0AG62</accession>
<evidence type="ECO:0000256" key="4">
    <source>
        <dbReference type="ARBA" id="ARBA00022989"/>
    </source>
</evidence>
<evidence type="ECO:0000313" key="9">
    <source>
        <dbReference type="Proteomes" id="UP000198778"/>
    </source>
</evidence>